<evidence type="ECO:0000259" key="3">
    <source>
        <dbReference type="Pfam" id="PF13966"/>
    </source>
</evidence>
<keyword evidence="4" id="KW-0808">Transferase</keyword>
<dbReference type="InterPro" id="IPR002156">
    <property type="entry name" value="RNaseH_domain"/>
</dbReference>
<dbReference type="GO" id="GO:0003676">
    <property type="term" value="F:nucleic acid binding"/>
    <property type="evidence" value="ECO:0007669"/>
    <property type="project" value="InterPro"/>
</dbReference>
<dbReference type="InterPro" id="IPR044730">
    <property type="entry name" value="RNase_H-like_dom_plant"/>
</dbReference>
<dbReference type="Pfam" id="PF13966">
    <property type="entry name" value="zf-RVT"/>
    <property type="match status" value="1"/>
</dbReference>
<dbReference type="Proteomes" id="UP000325315">
    <property type="component" value="Unassembled WGS sequence"/>
</dbReference>
<feature type="domain" description="RNase H type-1" evidence="2">
    <location>
        <begin position="604"/>
        <end position="725"/>
    </location>
</feature>
<dbReference type="InterPro" id="IPR000477">
    <property type="entry name" value="RT_dom"/>
</dbReference>
<dbReference type="InterPro" id="IPR012337">
    <property type="entry name" value="RNaseH-like_sf"/>
</dbReference>
<reference evidence="5" key="1">
    <citation type="journal article" date="2019" name="Plant Biotechnol. J.">
        <title>Genome sequencing of the Australian wild diploid species Gossypium australe highlights disease resistance and delayed gland morphogenesis.</title>
        <authorList>
            <person name="Cai Y."/>
            <person name="Cai X."/>
            <person name="Wang Q."/>
            <person name="Wang P."/>
            <person name="Zhang Y."/>
            <person name="Cai C."/>
            <person name="Xu Y."/>
            <person name="Wang K."/>
            <person name="Zhou Z."/>
            <person name="Wang C."/>
            <person name="Geng S."/>
            <person name="Li B."/>
            <person name="Dong Q."/>
            <person name="Hou Y."/>
            <person name="Wang H."/>
            <person name="Ai P."/>
            <person name="Liu Z."/>
            <person name="Yi F."/>
            <person name="Sun M."/>
            <person name="An G."/>
            <person name="Cheng J."/>
            <person name="Zhang Y."/>
            <person name="Shi Q."/>
            <person name="Xie Y."/>
            <person name="Shi X."/>
            <person name="Chang Y."/>
            <person name="Huang F."/>
            <person name="Chen Y."/>
            <person name="Hong S."/>
            <person name="Mi L."/>
            <person name="Sun Q."/>
            <person name="Zhang L."/>
            <person name="Zhou B."/>
            <person name="Peng R."/>
            <person name="Zhang X."/>
            <person name="Liu F."/>
        </authorList>
    </citation>
    <scope>NUCLEOTIDE SEQUENCE [LARGE SCALE GENOMIC DNA]</scope>
    <source>
        <strain evidence="5">cv. PA1801</strain>
    </source>
</reference>
<dbReference type="CDD" id="cd06222">
    <property type="entry name" value="RNase_H_like"/>
    <property type="match status" value="1"/>
</dbReference>
<evidence type="ECO:0000259" key="1">
    <source>
        <dbReference type="Pfam" id="PF00078"/>
    </source>
</evidence>
<dbReference type="PANTHER" id="PTHR33116:SF86">
    <property type="entry name" value="REVERSE TRANSCRIPTASE DOMAIN-CONTAINING PROTEIN"/>
    <property type="match status" value="1"/>
</dbReference>
<dbReference type="PANTHER" id="PTHR33116">
    <property type="entry name" value="REVERSE TRANSCRIPTASE ZINC-BINDING DOMAIN-CONTAINING PROTEIN-RELATED-RELATED"/>
    <property type="match status" value="1"/>
</dbReference>
<dbReference type="Pfam" id="PF00078">
    <property type="entry name" value="RVT_1"/>
    <property type="match status" value="1"/>
</dbReference>
<keyword evidence="4" id="KW-0548">Nucleotidyltransferase</keyword>
<keyword evidence="4" id="KW-0695">RNA-directed DNA polymerase</keyword>
<evidence type="ECO:0000259" key="2">
    <source>
        <dbReference type="Pfam" id="PF13456"/>
    </source>
</evidence>
<name>A0A5B6UKN0_9ROSI</name>
<dbReference type="GO" id="GO:0004523">
    <property type="term" value="F:RNA-DNA hybrid ribonuclease activity"/>
    <property type="evidence" value="ECO:0007669"/>
    <property type="project" value="InterPro"/>
</dbReference>
<feature type="domain" description="Reverse transcriptase zinc-binding" evidence="3">
    <location>
        <begin position="412"/>
        <end position="504"/>
    </location>
</feature>
<dbReference type="OrthoDB" id="7697409at2759"/>
<dbReference type="Gene3D" id="3.30.420.10">
    <property type="entry name" value="Ribonuclease H-like superfamily/Ribonuclease H"/>
    <property type="match status" value="1"/>
</dbReference>
<dbReference type="InterPro" id="IPR026960">
    <property type="entry name" value="RVT-Znf"/>
</dbReference>
<accession>A0A5B6UKN0</accession>
<organism evidence="4 5">
    <name type="scientific">Gossypium australe</name>
    <dbReference type="NCBI Taxonomy" id="47621"/>
    <lineage>
        <taxon>Eukaryota</taxon>
        <taxon>Viridiplantae</taxon>
        <taxon>Streptophyta</taxon>
        <taxon>Embryophyta</taxon>
        <taxon>Tracheophyta</taxon>
        <taxon>Spermatophyta</taxon>
        <taxon>Magnoliopsida</taxon>
        <taxon>eudicotyledons</taxon>
        <taxon>Gunneridae</taxon>
        <taxon>Pentapetalae</taxon>
        <taxon>rosids</taxon>
        <taxon>malvids</taxon>
        <taxon>Malvales</taxon>
        <taxon>Malvaceae</taxon>
        <taxon>Malvoideae</taxon>
        <taxon>Gossypium</taxon>
    </lineage>
</organism>
<keyword evidence="5" id="KW-1185">Reference proteome</keyword>
<feature type="domain" description="Reverse transcriptase" evidence="1">
    <location>
        <begin position="13"/>
        <end position="161"/>
    </location>
</feature>
<dbReference type="Pfam" id="PF13456">
    <property type="entry name" value="RVT_3"/>
    <property type="match status" value="1"/>
</dbReference>
<dbReference type="AlphaFoldDB" id="A0A5B6UKN0"/>
<gene>
    <name evidence="4" type="ORF">EPI10_013233</name>
</gene>
<dbReference type="GO" id="GO:0003964">
    <property type="term" value="F:RNA-directed DNA polymerase activity"/>
    <property type="evidence" value="ECO:0007669"/>
    <property type="project" value="UniProtKB-KW"/>
</dbReference>
<dbReference type="SUPFAM" id="SSF53098">
    <property type="entry name" value="Ribonuclease H-like"/>
    <property type="match status" value="1"/>
</dbReference>
<evidence type="ECO:0000313" key="4">
    <source>
        <dbReference type="EMBL" id="KAA3458640.1"/>
    </source>
</evidence>
<dbReference type="EMBL" id="SMMG02000010">
    <property type="protein sequence ID" value="KAA3458640.1"/>
    <property type="molecule type" value="Genomic_DNA"/>
</dbReference>
<protein>
    <submittedName>
        <fullName evidence="4">Reverse transcriptase</fullName>
    </submittedName>
</protein>
<evidence type="ECO:0000313" key="5">
    <source>
        <dbReference type="Proteomes" id="UP000325315"/>
    </source>
</evidence>
<proteinExistence type="predicted"/>
<dbReference type="InterPro" id="IPR043502">
    <property type="entry name" value="DNA/RNA_pol_sf"/>
</dbReference>
<sequence length="756" mass="85850">MGNMGFDMRWIDLIMKCITTVSYAVIINENRGRPFQPTMGLRQGDPPSPFLFLICSKGLSALMRLAKTKGLVKGAKASRKGPEISHLLFVDDCILFGEATEKGARALKEILKEYEVSSGQCVNFNKSTIFYSTNTNEESKAVVSTMLGVRSSSSPEKYLGLPNIVGRRKKEAFLNWIDRIAVRIEAWSSRFLSQGGKEIFIKLILQAIPTYAMSCFLFPKSLCEKIENKIANFLWQKGAGKRGIHWCQWKFLCRPKEEGGLGFKSMAQFNISLLAKQESLVAQVFKAKYFPESNFLNSRLGNSCSYVWRNIWAAKDTLKKGLTWRVGTGQNISISDDAWIPNYANIRLLSRFDNLQCDKVAELIDSNSREWNRELVVDTFPEEVADLILWISLAVAPHEDFLVWNGEPSGEFSVRSSYKLLQSLDPTAYALQTIYRDSYKKLWRTDIPTKIKVFIWKTTWNYLATKVSMHARRLAANSSCPRCSGGEETLNHLFRVCPVSMAVWRVLSDINLAVYTQVEFVDWLTMLLISILLTKCRTFCVALWAIWGERNYCIHDRTSRSGQEIVSFILSYVKELDSIKKTSHNTFPVDIKWRHPSGQEVKVNFDGAFDGRNKCSASGVVARDSSGQVLVSSTKIHRGVDSAFAAEALACRRATQIALEMESTNMIIEGDSLSTIKKCMKNSLDKSQIGPLIHDVHQMKSRRNNLKFKFIPRSANKLAHLLATETLKRKEEMYLLNRAPWYAESQARDECIREPD</sequence>
<dbReference type="InterPro" id="IPR036397">
    <property type="entry name" value="RNaseH_sf"/>
</dbReference>
<dbReference type="SUPFAM" id="SSF56672">
    <property type="entry name" value="DNA/RNA polymerases"/>
    <property type="match status" value="1"/>
</dbReference>
<comment type="caution">
    <text evidence="4">The sequence shown here is derived from an EMBL/GenBank/DDBJ whole genome shotgun (WGS) entry which is preliminary data.</text>
</comment>